<dbReference type="GO" id="GO:0046813">
    <property type="term" value="P:receptor-mediated virion attachment to host cell"/>
    <property type="evidence" value="ECO:0007669"/>
    <property type="project" value="TreeGrafter"/>
</dbReference>
<name>A0A3B1BG15_9ZZZZ</name>
<reference evidence="3" key="1">
    <citation type="submission" date="2018-06" db="EMBL/GenBank/DDBJ databases">
        <authorList>
            <person name="Zhirakovskaya E."/>
        </authorList>
    </citation>
    <scope>NUCLEOTIDE SEQUENCE</scope>
</reference>
<dbReference type="GO" id="GO:0009279">
    <property type="term" value="C:cell outer membrane"/>
    <property type="evidence" value="ECO:0007669"/>
    <property type="project" value="TreeGrafter"/>
</dbReference>
<proteinExistence type="predicted"/>
<evidence type="ECO:0000256" key="2">
    <source>
        <dbReference type="ARBA" id="ARBA00022803"/>
    </source>
</evidence>
<dbReference type="InterPro" id="IPR050498">
    <property type="entry name" value="Ycf3"/>
</dbReference>
<gene>
    <name evidence="3" type="ORF">MNBD_NITROSPINAE01-1119</name>
</gene>
<accession>A0A3B1BG15</accession>
<evidence type="ECO:0000313" key="3">
    <source>
        <dbReference type="EMBL" id="VAX17206.1"/>
    </source>
</evidence>
<keyword evidence="1" id="KW-0677">Repeat</keyword>
<dbReference type="InterPro" id="IPR019734">
    <property type="entry name" value="TPR_rpt"/>
</dbReference>
<dbReference type="EMBL" id="UOGC01000047">
    <property type="protein sequence ID" value="VAX17206.1"/>
    <property type="molecule type" value="Genomic_DNA"/>
</dbReference>
<dbReference type="PANTHER" id="PTHR44858:SF1">
    <property type="entry name" value="UDP-N-ACETYLGLUCOSAMINE--PEPTIDE N-ACETYLGLUCOSAMINYLTRANSFERASE SPINDLY-RELATED"/>
    <property type="match status" value="1"/>
</dbReference>
<dbReference type="AlphaFoldDB" id="A0A3B1BG15"/>
<dbReference type="PROSITE" id="PS50005">
    <property type="entry name" value="TPR"/>
    <property type="match status" value="1"/>
</dbReference>
<dbReference type="SUPFAM" id="SSF48452">
    <property type="entry name" value="TPR-like"/>
    <property type="match status" value="1"/>
</dbReference>
<dbReference type="SMART" id="SM00028">
    <property type="entry name" value="TPR"/>
    <property type="match status" value="2"/>
</dbReference>
<organism evidence="3">
    <name type="scientific">hydrothermal vent metagenome</name>
    <dbReference type="NCBI Taxonomy" id="652676"/>
    <lineage>
        <taxon>unclassified sequences</taxon>
        <taxon>metagenomes</taxon>
        <taxon>ecological metagenomes</taxon>
    </lineage>
</organism>
<evidence type="ECO:0000256" key="1">
    <source>
        <dbReference type="ARBA" id="ARBA00022737"/>
    </source>
</evidence>
<dbReference type="Pfam" id="PF13181">
    <property type="entry name" value="TPR_8"/>
    <property type="match status" value="2"/>
</dbReference>
<protein>
    <submittedName>
        <fullName evidence="3">Uncharacterized protein</fullName>
    </submittedName>
</protein>
<sequence length="142" mass="15451">MNIRTFVIALVLASVSATGAFALDFGWLKGGKKTSQKAENYFIDARRAYGSADYSKTISLTTKAIAEDKNFAKAYMLRGKATKDMGDIDKALKDLDTALTLDTKLGEAYFIRGQANEIMGEMDKAAADYEKGCAVGYKMACK</sequence>
<dbReference type="PANTHER" id="PTHR44858">
    <property type="entry name" value="TETRATRICOPEPTIDE REPEAT PROTEIN 6"/>
    <property type="match status" value="1"/>
</dbReference>
<dbReference type="InterPro" id="IPR011990">
    <property type="entry name" value="TPR-like_helical_dom_sf"/>
</dbReference>
<keyword evidence="2" id="KW-0802">TPR repeat</keyword>
<dbReference type="Gene3D" id="1.25.40.10">
    <property type="entry name" value="Tetratricopeptide repeat domain"/>
    <property type="match status" value="1"/>
</dbReference>